<dbReference type="PANTHER" id="PTHR43464">
    <property type="entry name" value="METHYLTRANSFERASE"/>
    <property type="match status" value="1"/>
</dbReference>
<evidence type="ECO:0000259" key="1">
    <source>
        <dbReference type="Pfam" id="PF13649"/>
    </source>
</evidence>
<gene>
    <name evidence="2" type="ORF">AFE02nite_24320</name>
</gene>
<name>A0A511YZS1_9CELL</name>
<evidence type="ECO:0000313" key="3">
    <source>
        <dbReference type="Proteomes" id="UP000321484"/>
    </source>
</evidence>
<keyword evidence="2" id="KW-0489">Methyltransferase</keyword>
<dbReference type="EMBL" id="BJYK01000009">
    <property type="protein sequence ID" value="GEN80698.1"/>
    <property type="molecule type" value="Genomic_DNA"/>
</dbReference>
<reference evidence="2 3" key="1">
    <citation type="submission" date="2019-07" db="EMBL/GenBank/DDBJ databases">
        <title>Whole genome shotgun sequence of Actinotalea fermentans NBRC 105374.</title>
        <authorList>
            <person name="Hosoyama A."/>
            <person name="Uohara A."/>
            <person name="Ohji S."/>
            <person name="Ichikawa N."/>
        </authorList>
    </citation>
    <scope>NUCLEOTIDE SEQUENCE [LARGE SCALE GENOMIC DNA]</scope>
    <source>
        <strain evidence="2 3">NBRC 105374</strain>
    </source>
</reference>
<sequence length="273" mass="29512">MTDLRGQIGHHYEAQIDEDARLRSGIGRLELERVREIVRRSLPAAPARVLDVGGATGVHAEWLLADGHEVHLVDLLPSHVARARERLGGAAGFSAEVADARALPVADASYDVVLLLGPLYHLQEAPDRAAAWRETVRAVRPGGAVIGMAISRFASVFDGLAWGSLFDPEFRSIVEADLATGRHENPERDPRWFTTAYFQRPDELAAEAAAAGLEGVEVLGVEGIAGWMRHLGPRMDDDAGRETLLWSARAVESEPSVLGLSPHLLAVGRRPVG</sequence>
<proteinExistence type="predicted"/>
<dbReference type="Gene3D" id="3.40.50.150">
    <property type="entry name" value="Vaccinia Virus protein VP39"/>
    <property type="match status" value="1"/>
</dbReference>
<dbReference type="SUPFAM" id="SSF53335">
    <property type="entry name" value="S-adenosyl-L-methionine-dependent methyltransferases"/>
    <property type="match status" value="1"/>
</dbReference>
<evidence type="ECO:0000313" key="2">
    <source>
        <dbReference type="EMBL" id="GEN80698.1"/>
    </source>
</evidence>
<dbReference type="PANTHER" id="PTHR43464:SF83">
    <property type="entry name" value="MALONYL-[ACYL-CARRIER PROTEIN] O-METHYLTRANSFERASE"/>
    <property type="match status" value="1"/>
</dbReference>
<feature type="domain" description="Methyltransferase" evidence="1">
    <location>
        <begin position="49"/>
        <end position="143"/>
    </location>
</feature>
<dbReference type="Pfam" id="PF13649">
    <property type="entry name" value="Methyltransf_25"/>
    <property type="match status" value="1"/>
</dbReference>
<keyword evidence="2" id="KW-0808">Transferase</keyword>
<protein>
    <submittedName>
        <fullName evidence="2">Methyltransferase</fullName>
    </submittedName>
</protein>
<comment type="caution">
    <text evidence="2">The sequence shown here is derived from an EMBL/GenBank/DDBJ whole genome shotgun (WGS) entry which is preliminary data.</text>
</comment>
<dbReference type="InterPro" id="IPR041698">
    <property type="entry name" value="Methyltransf_25"/>
</dbReference>
<dbReference type="CDD" id="cd02440">
    <property type="entry name" value="AdoMet_MTases"/>
    <property type="match status" value="1"/>
</dbReference>
<keyword evidence="3" id="KW-1185">Reference proteome</keyword>
<dbReference type="Proteomes" id="UP000321484">
    <property type="component" value="Unassembled WGS sequence"/>
</dbReference>
<dbReference type="RefSeq" id="WP_034245084.1">
    <property type="nucleotide sequence ID" value="NZ_BJYK01000009.1"/>
</dbReference>
<organism evidence="2 3">
    <name type="scientific">Actinotalea fermentans</name>
    <dbReference type="NCBI Taxonomy" id="43671"/>
    <lineage>
        <taxon>Bacteria</taxon>
        <taxon>Bacillati</taxon>
        <taxon>Actinomycetota</taxon>
        <taxon>Actinomycetes</taxon>
        <taxon>Micrococcales</taxon>
        <taxon>Cellulomonadaceae</taxon>
        <taxon>Actinotalea</taxon>
    </lineage>
</organism>
<dbReference type="GO" id="GO:0032259">
    <property type="term" value="P:methylation"/>
    <property type="evidence" value="ECO:0007669"/>
    <property type="project" value="UniProtKB-KW"/>
</dbReference>
<dbReference type="GO" id="GO:0008168">
    <property type="term" value="F:methyltransferase activity"/>
    <property type="evidence" value="ECO:0007669"/>
    <property type="project" value="UniProtKB-KW"/>
</dbReference>
<accession>A0A511YZS1</accession>
<dbReference type="InterPro" id="IPR029063">
    <property type="entry name" value="SAM-dependent_MTases_sf"/>
</dbReference>
<dbReference type="OrthoDB" id="9810615at2"/>
<dbReference type="AlphaFoldDB" id="A0A511YZS1"/>